<dbReference type="EMBL" id="SMBJ01000018">
    <property type="protein sequence ID" value="TCU16235.1"/>
    <property type="molecule type" value="Genomic_DNA"/>
</dbReference>
<dbReference type="Proteomes" id="UP000295547">
    <property type="component" value="Unassembled WGS sequence"/>
</dbReference>
<accession>A0A4V6P0T6</accession>
<evidence type="ECO:0000313" key="1">
    <source>
        <dbReference type="EMBL" id="TCU16235.1"/>
    </source>
</evidence>
<keyword evidence="2" id="KW-1185">Reference proteome</keyword>
<name>A0A4V6P0T6_9HYPH</name>
<proteinExistence type="predicted"/>
<gene>
    <name evidence="1" type="ORF">EV130_11840</name>
</gene>
<organism evidence="1 2">
    <name type="scientific">Rhizobium azibense</name>
    <dbReference type="NCBI Taxonomy" id="1136135"/>
    <lineage>
        <taxon>Bacteria</taxon>
        <taxon>Pseudomonadati</taxon>
        <taxon>Pseudomonadota</taxon>
        <taxon>Alphaproteobacteria</taxon>
        <taxon>Hyphomicrobiales</taxon>
        <taxon>Rhizobiaceae</taxon>
        <taxon>Rhizobium/Agrobacterium group</taxon>
        <taxon>Rhizobium</taxon>
    </lineage>
</organism>
<reference evidence="1 2" key="1">
    <citation type="submission" date="2019-03" db="EMBL/GenBank/DDBJ databases">
        <title>Genomic Encyclopedia of Type Strains, Phase IV (KMG-V): Genome sequencing to study the core and pangenomes of soil and plant-associated prokaryotes.</title>
        <authorList>
            <person name="Whitman W."/>
        </authorList>
    </citation>
    <scope>NUCLEOTIDE SEQUENCE [LARGE SCALE GENOMIC DNA]</scope>
    <source>
        <strain evidence="1 2">Gr42</strain>
    </source>
</reference>
<comment type="caution">
    <text evidence="1">The sequence shown here is derived from an EMBL/GenBank/DDBJ whole genome shotgun (WGS) entry which is preliminary data.</text>
</comment>
<evidence type="ECO:0000313" key="2">
    <source>
        <dbReference type="Proteomes" id="UP000295547"/>
    </source>
</evidence>
<sequence>MAPEERERAALNAERLLYPLHSNKRPDRLRSPSGQPIADQMLDLADLFTALHPKFWRVVGSYPFKASILNLIQFISWTWVWVLVGTGAV</sequence>
<dbReference type="AlphaFoldDB" id="A0A4V6P0T6"/>
<protein>
    <submittedName>
        <fullName evidence="1">Uncharacterized protein</fullName>
    </submittedName>
</protein>